<reference evidence="3" key="2">
    <citation type="submission" date="2016-04" db="EMBL/GenBank/DDBJ databases">
        <title>Complete Genome and Plasmid Sequences for Rhodococcus fascians D188 and Draft Sequences for Rhodococcus spp. Isolates PBTS 1 and PBTS 2.</title>
        <authorList>
            <person name="Stamer R."/>
            <person name="Vereecke D."/>
            <person name="Zhang Y."/>
            <person name="Schilkey F."/>
            <person name="Devitt N."/>
            <person name="Randall J."/>
        </authorList>
    </citation>
    <scope>NUCLEOTIDE SEQUENCE [LARGE SCALE GENOMIC DNA]</scope>
    <source>
        <strain evidence="3">PBTS2</strain>
    </source>
</reference>
<dbReference type="AlphaFoldDB" id="A0A143QJ94"/>
<evidence type="ECO:0000313" key="2">
    <source>
        <dbReference type="EMBL" id="AMY23110.1"/>
    </source>
</evidence>
<organism evidence="2 3">
    <name type="scientific">Rhodococcoides fascians</name>
    <name type="common">Rhodococcus fascians</name>
    <dbReference type="NCBI Taxonomy" id="1828"/>
    <lineage>
        <taxon>Bacteria</taxon>
        <taxon>Bacillati</taxon>
        <taxon>Actinomycetota</taxon>
        <taxon>Actinomycetes</taxon>
        <taxon>Mycobacteriales</taxon>
        <taxon>Nocardiaceae</taxon>
        <taxon>Rhodococcoides</taxon>
    </lineage>
</organism>
<keyword evidence="1" id="KW-0812">Transmembrane</keyword>
<feature type="transmembrane region" description="Helical" evidence="1">
    <location>
        <begin position="20"/>
        <end position="40"/>
    </location>
</feature>
<proteinExistence type="predicted"/>
<keyword evidence="1" id="KW-0472">Membrane</keyword>
<dbReference type="KEGG" id="rhs:A3Q41_01807"/>
<keyword evidence="1" id="KW-1133">Transmembrane helix</keyword>
<dbReference type="Proteomes" id="UP000076038">
    <property type="component" value="Chromosome"/>
</dbReference>
<accession>A0A143QJ94</accession>
<evidence type="ECO:0000256" key="1">
    <source>
        <dbReference type="SAM" id="Phobius"/>
    </source>
</evidence>
<dbReference type="PATRIC" id="fig|1653479.3.peg.1827"/>
<sequence>MRPMSTGEELMHHLLVDLLWKAGIVAALMAIGIAAAIAIWKRVP</sequence>
<dbReference type="EMBL" id="CP015220">
    <property type="protein sequence ID" value="AMY23110.1"/>
    <property type="molecule type" value="Genomic_DNA"/>
</dbReference>
<gene>
    <name evidence="2" type="ORF">A3Q41_01807</name>
</gene>
<protein>
    <submittedName>
        <fullName evidence="2">Uncharacterized protein</fullName>
    </submittedName>
</protein>
<name>A0A143QJ94_RHOFA</name>
<keyword evidence="3" id="KW-1185">Reference proteome</keyword>
<evidence type="ECO:0000313" key="3">
    <source>
        <dbReference type="Proteomes" id="UP000076038"/>
    </source>
</evidence>
<reference evidence="2 3" key="1">
    <citation type="journal article" date="2016" name="Genome Announc.">
        <title>Complete Genome and Plasmid Sequences for Rhodococcus fascians D188 and Draft Sequences for Rhodococcus Isolates PBTS 1 and PBTS 2.</title>
        <authorList>
            <person name="Stamler R.A."/>
            <person name="Vereecke D."/>
            <person name="Zhang Y."/>
            <person name="Schilkey F."/>
            <person name="Devitt N."/>
            <person name="Randall J.J."/>
        </authorList>
    </citation>
    <scope>NUCLEOTIDE SEQUENCE [LARGE SCALE GENOMIC DNA]</scope>
    <source>
        <strain evidence="2 3">PBTS2</strain>
    </source>
</reference>